<evidence type="ECO:0000256" key="3">
    <source>
        <dbReference type="ARBA" id="ARBA00004947"/>
    </source>
</evidence>
<dbReference type="Gene3D" id="3.30.428.10">
    <property type="entry name" value="HIT-like"/>
    <property type="match status" value="2"/>
</dbReference>
<feature type="region of interest" description="Disordered" evidence="15">
    <location>
        <begin position="1"/>
        <end position="67"/>
    </location>
</feature>
<dbReference type="Pfam" id="PF02744">
    <property type="entry name" value="GalP_UDP_tr_C"/>
    <property type="match status" value="1"/>
</dbReference>
<comment type="caution">
    <text evidence="18">The sequence shown here is derived from an EMBL/GenBank/DDBJ whole genome shotgun (WGS) entry which is preliminary data.</text>
</comment>
<dbReference type="EC" id="2.7.7.12" evidence="5 13"/>
<feature type="domain" description="Galactose-1-phosphate uridyl transferase C-terminal" evidence="17">
    <location>
        <begin position="317"/>
        <end position="447"/>
    </location>
</feature>
<dbReference type="InterPro" id="IPR005850">
    <property type="entry name" value="GalP_Utransf_C"/>
</dbReference>
<evidence type="ECO:0000256" key="13">
    <source>
        <dbReference type="NCBIfam" id="TIGR00209"/>
    </source>
</evidence>
<evidence type="ECO:0000256" key="8">
    <source>
        <dbReference type="ARBA" id="ARBA00022695"/>
    </source>
</evidence>
<comment type="pathway">
    <text evidence="3 14">Carbohydrate metabolism; galactose metabolism.</text>
</comment>
<sequence length="456" mass="49021">MNMELDPEFDTPAEAANGATANGATVNGTAPNGATVNGTAPKGASPTPGTATTGANDTASAAEVPASTDVAGTPELLGAGVVKRATRLADGRELVYYDDPGTTLPAERSIDARALDPRPETAMMRQDVLTGDWITFATKRQNRVMMPSADADPLAPQTPTNPSEVPALYDVAVFENRSPSFGPALAEAFGGAPEGRNAPHGLDDLEAIGIARTRTSVGRCEVVCFSPEHAGSFGTQSVTRARTVIEAWADRTAALSALPGIEQVFPFENRGEAIGVTLPHPHGQIYAYPYVTPRTQRLRESIDRTDKSLFARILESEQRSDRVVLQGEHWTAYVPFAARWPLEVQLLPHRHVPDFSELSSQERDELAPLYLHLLRGVDALYETPTPYIAAWHQAPVHVARDTIRMRLELTSPRRAADKLKFLAGSEAAMSAWTAEILPEDAAARLREAIASVPAPV</sequence>
<evidence type="ECO:0000256" key="15">
    <source>
        <dbReference type="SAM" id="MobiDB-lite"/>
    </source>
</evidence>
<feature type="domain" description="Galactose-1-phosphate uridyl transferase N-terminal" evidence="16">
    <location>
        <begin position="209"/>
        <end position="291"/>
    </location>
</feature>
<keyword evidence="9 14" id="KW-0479">Metal-binding</keyword>
<dbReference type="RefSeq" id="WP_308490468.1">
    <property type="nucleotide sequence ID" value="NZ_JAVFCB010000011.1"/>
</dbReference>
<evidence type="ECO:0000259" key="17">
    <source>
        <dbReference type="Pfam" id="PF02744"/>
    </source>
</evidence>
<evidence type="ECO:0000256" key="10">
    <source>
        <dbReference type="ARBA" id="ARBA00022833"/>
    </source>
</evidence>
<protein>
    <recommendedName>
        <fullName evidence="6 13">Galactose-1-phosphate uridylyltransferase</fullName>
        <ecNumber evidence="5 13">2.7.7.12</ecNumber>
    </recommendedName>
</protein>
<comment type="similarity">
    <text evidence="4 14">Belongs to the galactose-1-phosphate uridylyltransferase type 1 family.</text>
</comment>
<dbReference type="InterPro" id="IPR036265">
    <property type="entry name" value="HIT-like_sf"/>
</dbReference>
<dbReference type="Pfam" id="PF01087">
    <property type="entry name" value="GalP_UDP_transf"/>
    <property type="match status" value="1"/>
</dbReference>
<accession>A0ABU0XK57</accession>
<proteinExistence type="inferred from homology"/>
<evidence type="ECO:0000256" key="14">
    <source>
        <dbReference type="RuleBase" id="RU000506"/>
    </source>
</evidence>
<evidence type="ECO:0000256" key="4">
    <source>
        <dbReference type="ARBA" id="ARBA00010951"/>
    </source>
</evidence>
<dbReference type="InterPro" id="IPR019779">
    <property type="entry name" value="GalP_UDPtransf1_His-AS"/>
</dbReference>
<keyword evidence="19" id="KW-1185">Reference proteome</keyword>
<name>A0ABU0XK57_9MICO</name>
<gene>
    <name evidence="18" type="primary">galT</name>
    <name evidence="18" type="ORF">RBR11_16485</name>
</gene>
<evidence type="ECO:0000259" key="16">
    <source>
        <dbReference type="Pfam" id="PF01087"/>
    </source>
</evidence>
<keyword evidence="12 14" id="KW-0119">Carbohydrate metabolism</keyword>
<dbReference type="PANTHER" id="PTHR11943">
    <property type="entry name" value="GALACTOSE-1-PHOSPHATE URIDYLYLTRANSFERASE"/>
    <property type="match status" value="1"/>
</dbReference>
<evidence type="ECO:0000256" key="11">
    <source>
        <dbReference type="ARBA" id="ARBA00023144"/>
    </source>
</evidence>
<keyword evidence="10" id="KW-0862">Zinc</keyword>
<evidence type="ECO:0000313" key="18">
    <source>
        <dbReference type="EMBL" id="MDQ4215517.1"/>
    </source>
</evidence>
<comment type="catalytic activity">
    <reaction evidence="1 14">
        <text>alpha-D-galactose 1-phosphate + UDP-alpha-D-glucose = alpha-D-glucose 1-phosphate + UDP-alpha-D-galactose</text>
        <dbReference type="Rhea" id="RHEA:13989"/>
        <dbReference type="ChEBI" id="CHEBI:58336"/>
        <dbReference type="ChEBI" id="CHEBI:58601"/>
        <dbReference type="ChEBI" id="CHEBI:58885"/>
        <dbReference type="ChEBI" id="CHEBI:66914"/>
        <dbReference type="EC" id="2.7.7.12"/>
    </reaction>
</comment>
<dbReference type="NCBIfam" id="TIGR00209">
    <property type="entry name" value="galT_1"/>
    <property type="match status" value="1"/>
</dbReference>
<dbReference type="EMBL" id="JAVFCB010000011">
    <property type="protein sequence ID" value="MDQ4215517.1"/>
    <property type="molecule type" value="Genomic_DNA"/>
</dbReference>
<evidence type="ECO:0000256" key="5">
    <source>
        <dbReference type="ARBA" id="ARBA00012384"/>
    </source>
</evidence>
<evidence type="ECO:0000256" key="7">
    <source>
        <dbReference type="ARBA" id="ARBA00022679"/>
    </source>
</evidence>
<keyword evidence="11 14" id="KW-0299">Galactose metabolism</keyword>
<evidence type="ECO:0000313" key="19">
    <source>
        <dbReference type="Proteomes" id="UP001230289"/>
    </source>
</evidence>
<dbReference type="PANTHER" id="PTHR11943:SF1">
    <property type="entry name" value="GALACTOSE-1-PHOSPHATE URIDYLYLTRANSFERASE"/>
    <property type="match status" value="1"/>
</dbReference>
<comment type="cofactor">
    <cofactor evidence="2">
        <name>Zn(2+)</name>
        <dbReference type="ChEBI" id="CHEBI:29105"/>
    </cofactor>
</comment>
<organism evidence="18 19">
    <name type="scientific">Microbacterium capsulatum</name>
    <dbReference type="NCBI Taxonomy" id="3041921"/>
    <lineage>
        <taxon>Bacteria</taxon>
        <taxon>Bacillati</taxon>
        <taxon>Actinomycetota</taxon>
        <taxon>Actinomycetes</taxon>
        <taxon>Micrococcales</taxon>
        <taxon>Microbacteriaceae</taxon>
        <taxon>Microbacterium</taxon>
    </lineage>
</organism>
<feature type="compositionally biased region" description="Low complexity" evidence="15">
    <location>
        <begin position="13"/>
        <end position="62"/>
    </location>
</feature>
<dbReference type="Proteomes" id="UP001230289">
    <property type="component" value="Unassembled WGS sequence"/>
</dbReference>
<dbReference type="PROSITE" id="PS00117">
    <property type="entry name" value="GAL_P_UDP_TRANSF_I"/>
    <property type="match status" value="1"/>
</dbReference>
<dbReference type="InterPro" id="IPR005849">
    <property type="entry name" value="GalP_Utransf_N"/>
</dbReference>
<dbReference type="SUPFAM" id="SSF54197">
    <property type="entry name" value="HIT-like"/>
    <property type="match status" value="2"/>
</dbReference>
<evidence type="ECO:0000256" key="2">
    <source>
        <dbReference type="ARBA" id="ARBA00001947"/>
    </source>
</evidence>
<evidence type="ECO:0000256" key="9">
    <source>
        <dbReference type="ARBA" id="ARBA00022723"/>
    </source>
</evidence>
<evidence type="ECO:0000256" key="6">
    <source>
        <dbReference type="ARBA" id="ARBA00016340"/>
    </source>
</evidence>
<dbReference type="InterPro" id="IPR001937">
    <property type="entry name" value="GalP_UDPtransf1"/>
</dbReference>
<dbReference type="GO" id="GO:0008108">
    <property type="term" value="F:UDP-glucose:hexose-1-phosphate uridylyltransferase activity"/>
    <property type="evidence" value="ECO:0007669"/>
    <property type="project" value="UniProtKB-EC"/>
</dbReference>
<evidence type="ECO:0000256" key="1">
    <source>
        <dbReference type="ARBA" id="ARBA00001107"/>
    </source>
</evidence>
<keyword evidence="8 14" id="KW-0548">Nucleotidyltransferase</keyword>
<feature type="compositionally biased region" description="Acidic residues" evidence="15">
    <location>
        <begin position="1"/>
        <end position="11"/>
    </location>
</feature>
<keyword evidence="7 14" id="KW-0808">Transferase</keyword>
<reference evidence="18 19" key="1">
    <citation type="submission" date="2023-08" db="EMBL/GenBank/DDBJ databases">
        <title>Microbacterium sp. nov., isolated from a waste landfill.</title>
        <authorList>
            <person name="Wen W."/>
        </authorList>
    </citation>
    <scope>NUCLEOTIDE SEQUENCE [LARGE SCALE GENOMIC DNA]</scope>
    <source>
        <strain evidence="18 19">ASV81</strain>
    </source>
</reference>
<evidence type="ECO:0000256" key="12">
    <source>
        <dbReference type="ARBA" id="ARBA00023277"/>
    </source>
</evidence>